<dbReference type="Gene3D" id="1.20.1440.60">
    <property type="entry name" value="23S rRNA-intervening sequence"/>
    <property type="match status" value="1"/>
</dbReference>
<dbReference type="EMBL" id="PEWA01000050">
    <property type="protein sequence ID" value="PIU73194.1"/>
    <property type="molecule type" value="Genomic_DNA"/>
</dbReference>
<protein>
    <submittedName>
        <fullName evidence="1">Four helix bundle protein</fullName>
    </submittedName>
</protein>
<accession>A0A2M7ARF0</accession>
<evidence type="ECO:0000313" key="2">
    <source>
        <dbReference type="Proteomes" id="UP000231407"/>
    </source>
</evidence>
<dbReference type="SUPFAM" id="SSF158446">
    <property type="entry name" value="IVS-encoded protein-like"/>
    <property type="match status" value="1"/>
</dbReference>
<dbReference type="Proteomes" id="UP000231407">
    <property type="component" value="Unassembled WGS sequence"/>
</dbReference>
<dbReference type="InterPro" id="IPR036583">
    <property type="entry name" value="23S_rRNA_IVS_sf"/>
</dbReference>
<dbReference type="InterPro" id="IPR012657">
    <property type="entry name" value="23S_rRNA-intervening_sequence"/>
</dbReference>
<evidence type="ECO:0000313" key="1">
    <source>
        <dbReference type="EMBL" id="PIU73194.1"/>
    </source>
</evidence>
<dbReference type="InterPro" id="IPR026354">
    <property type="entry name" value="4helix_suffix_dom"/>
</dbReference>
<comment type="caution">
    <text evidence="1">The sequence shown here is derived from an EMBL/GenBank/DDBJ whole genome shotgun (WGS) entry which is preliminary data.</text>
</comment>
<reference evidence="2" key="1">
    <citation type="submission" date="2017-09" db="EMBL/GenBank/DDBJ databases">
        <title>Depth-based differentiation of microbial function through sediment-hosted aquifers and enrichment of novel symbionts in the deep terrestrial subsurface.</title>
        <authorList>
            <person name="Probst A.J."/>
            <person name="Ladd B."/>
            <person name="Jarett J.K."/>
            <person name="Geller-Mcgrath D.E."/>
            <person name="Sieber C.M.K."/>
            <person name="Emerson J.B."/>
            <person name="Anantharaman K."/>
            <person name="Thomas B.C."/>
            <person name="Malmstrom R."/>
            <person name="Stieglmeier M."/>
            <person name="Klingl A."/>
            <person name="Woyke T."/>
            <person name="Ryan C.M."/>
            <person name="Banfield J.F."/>
        </authorList>
    </citation>
    <scope>NUCLEOTIDE SEQUENCE [LARGE SCALE GENOMIC DNA]</scope>
</reference>
<dbReference type="NCBIfam" id="TIGR04258">
    <property type="entry name" value="4helix_suffix"/>
    <property type="match status" value="1"/>
</dbReference>
<proteinExistence type="predicted"/>
<dbReference type="NCBIfam" id="TIGR02436">
    <property type="entry name" value="four helix bundle protein"/>
    <property type="match status" value="1"/>
</dbReference>
<dbReference type="AlphaFoldDB" id="A0A2M7ARF0"/>
<sequence length="170" mass="19667">MEGYKYLLSYRYALIIHDLTVEFVKKNIDYKSRTKDQMEQAARSGKQNIVEGVGQSQTSKKGEIKLLGVAKASFEELQADYEDFLRQHQMKIYEKKLPIIKKFQEIAYSLSNSKVNAKLSNNPEADANFLLTLCHIVTYLLEKQVKAMIDKFGREGGLTEKLYWSRKNQS</sequence>
<organism evidence="1 2">
    <name type="scientific">Candidatus Shapirobacteria bacterium CG06_land_8_20_14_3_00_40_12</name>
    <dbReference type="NCBI Taxonomy" id="1974881"/>
    <lineage>
        <taxon>Bacteria</taxon>
        <taxon>Candidatus Shapironibacteriota</taxon>
    </lineage>
</organism>
<gene>
    <name evidence="1" type="ORF">COS78_03610</name>
</gene>
<name>A0A2M7ARF0_9BACT</name>